<reference evidence="2 3" key="1">
    <citation type="submission" date="2019-09" db="EMBL/GenBank/DDBJ databases">
        <authorList>
            <person name="Chen X.-Y."/>
        </authorList>
    </citation>
    <scope>NUCLEOTIDE SEQUENCE [LARGE SCALE GENOMIC DNA]</scope>
    <source>
        <strain evidence="2 3">NY5</strain>
    </source>
</reference>
<dbReference type="PANTHER" id="PTHR30390">
    <property type="entry name" value="SEDOHEPTULOSE 7-PHOSPHATE ISOMERASE / DNAA INITIATOR-ASSOCIATING FACTOR FOR REPLICATION INITIATION"/>
    <property type="match status" value="1"/>
</dbReference>
<dbReference type="Gene3D" id="3.40.50.10490">
    <property type="entry name" value="Glucose-6-phosphate isomerase like protein, domain 1"/>
    <property type="match status" value="1"/>
</dbReference>
<proteinExistence type="predicted"/>
<dbReference type="InterPro" id="IPR046348">
    <property type="entry name" value="SIS_dom_sf"/>
</dbReference>
<dbReference type="GO" id="GO:1901135">
    <property type="term" value="P:carbohydrate derivative metabolic process"/>
    <property type="evidence" value="ECO:0007669"/>
    <property type="project" value="InterPro"/>
</dbReference>
<dbReference type="InterPro" id="IPR001347">
    <property type="entry name" value="SIS_dom"/>
</dbReference>
<protein>
    <submittedName>
        <fullName evidence="2">SIS domain-containing protein</fullName>
    </submittedName>
</protein>
<dbReference type="EMBL" id="VTUX01000001">
    <property type="protein sequence ID" value="KAA1194501.1"/>
    <property type="molecule type" value="Genomic_DNA"/>
</dbReference>
<dbReference type="Proteomes" id="UP000323708">
    <property type="component" value="Unassembled WGS sequence"/>
</dbReference>
<accession>A0A5B0X816</accession>
<keyword evidence="3" id="KW-1185">Reference proteome</keyword>
<comment type="caution">
    <text evidence="2">The sequence shown here is derived from an EMBL/GenBank/DDBJ whole genome shotgun (WGS) entry which is preliminary data.</text>
</comment>
<evidence type="ECO:0000313" key="3">
    <source>
        <dbReference type="Proteomes" id="UP000323708"/>
    </source>
</evidence>
<dbReference type="Pfam" id="PF13580">
    <property type="entry name" value="SIS_2"/>
    <property type="match status" value="1"/>
</dbReference>
<evidence type="ECO:0000313" key="2">
    <source>
        <dbReference type="EMBL" id="KAA1194501.1"/>
    </source>
</evidence>
<dbReference type="PROSITE" id="PS51464">
    <property type="entry name" value="SIS"/>
    <property type="match status" value="1"/>
</dbReference>
<dbReference type="AlphaFoldDB" id="A0A5B0X816"/>
<dbReference type="PANTHER" id="PTHR30390:SF6">
    <property type="entry name" value="DNAA INITIATOR-ASSOCIATING PROTEIN DIAA"/>
    <property type="match status" value="1"/>
</dbReference>
<organism evidence="2 3">
    <name type="scientific">Pseudohalioglobus sediminis</name>
    <dbReference type="NCBI Taxonomy" id="2606449"/>
    <lineage>
        <taxon>Bacteria</taxon>
        <taxon>Pseudomonadati</taxon>
        <taxon>Pseudomonadota</taxon>
        <taxon>Gammaproteobacteria</taxon>
        <taxon>Cellvibrionales</taxon>
        <taxon>Halieaceae</taxon>
        <taxon>Pseudohalioglobus</taxon>
    </lineage>
</organism>
<name>A0A5B0X816_9GAMM</name>
<gene>
    <name evidence="2" type="ORF">F0M18_03485</name>
</gene>
<dbReference type="InterPro" id="IPR050099">
    <property type="entry name" value="SIS_GmhA/DiaA_subfam"/>
</dbReference>
<evidence type="ECO:0000259" key="1">
    <source>
        <dbReference type="PROSITE" id="PS51464"/>
    </source>
</evidence>
<dbReference type="SUPFAM" id="SSF53697">
    <property type="entry name" value="SIS domain"/>
    <property type="match status" value="1"/>
</dbReference>
<dbReference type="RefSeq" id="WP_149609971.1">
    <property type="nucleotide sequence ID" value="NZ_VTUX01000001.1"/>
</dbReference>
<feature type="domain" description="SIS" evidence="1">
    <location>
        <begin position="36"/>
        <end position="195"/>
    </location>
</feature>
<dbReference type="GO" id="GO:0097367">
    <property type="term" value="F:carbohydrate derivative binding"/>
    <property type="evidence" value="ECO:0007669"/>
    <property type="project" value="InterPro"/>
</dbReference>
<sequence>MDHYQIIARRFQRTMEDIAMSVDAVADPIAQGSELMSQVLLQEGRIFCCGCGPDAALCQLFTTSLLDKLEQDRPALPAINLCANSNGLDDLAGTQELFARPLRALGQEGDLLLVLHSGGDSHALAAAVNAARERDMLVVAVTDMTDGALSACLRAGDAHIAVSAHNRPALVELHTMIVHLLAQLIEYTLFGNHEEN</sequence>